<feature type="transmembrane region" description="Helical" evidence="3">
    <location>
        <begin position="112"/>
        <end position="133"/>
    </location>
</feature>
<evidence type="ECO:0000256" key="2">
    <source>
        <dbReference type="ARBA" id="ARBA00007400"/>
    </source>
</evidence>
<feature type="transmembrane region" description="Helical" evidence="3">
    <location>
        <begin position="145"/>
        <end position="166"/>
    </location>
</feature>
<protein>
    <submittedName>
        <fullName evidence="6">Acyltransferase</fullName>
    </submittedName>
</protein>
<feature type="transmembrane region" description="Helical" evidence="3">
    <location>
        <begin position="43"/>
        <end position="61"/>
    </location>
</feature>
<evidence type="ECO:0000256" key="3">
    <source>
        <dbReference type="SAM" id="Phobius"/>
    </source>
</evidence>
<comment type="subcellular location">
    <subcellularLocation>
        <location evidence="1">Membrane</location>
    </subcellularLocation>
</comment>
<dbReference type="InterPro" id="IPR050879">
    <property type="entry name" value="Acyltransferase_3"/>
</dbReference>
<comment type="similarity">
    <text evidence="2">Belongs to the acyltransferase 3 family.</text>
</comment>
<dbReference type="GO" id="GO:0000271">
    <property type="term" value="P:polysaccharide biosynthetic process"/>
    <property type="evidence" value="ECO:0007669"/>
    <property type="project" value="TreeGrafter"/>
</dbReference>
<keyword evidence="6" id="KW-0012">Acyltransferase</keyword>
<proteinExistence type="inferred from homology"/>
<evidence type="ECO:0000313" key="7">
    <source>
        <dbReference type="Proteomes" id="UP001057381"/>
    </source>
</evidence>
<dbReference type="InterPro" id="IPR002656">
    <property type="entry name" value="Acyl_transf_3_dom"/>
</dbReference>
<evidence type="ECO:0000259" key="5">
    <source>
        <dbReference type="Pfam" id="PF19040"/>
    </source>
</evidence>
<dbReference type="InterPro" id="IPR043968">
    <property type="entry name" value="SGNH"/>
</dbReference>
<keyword evidence="6" id="KW-0808">Transferase</keyword>
<dbReference type="Pfam" id="PF19040">
    <property type="entry name" value="SGNH"/>
    <property type="match status" value="1"/>
</dbReference>
<dbReference type="KEGG" id="mequ:KFV11_03820"/>
<name>A0A9Q9BXM6_9STAP</name>
<feature type="domain" description="SGNH" evidence="5">
    <location>
        <begin position="221"/>
        <end position="437"/>
    </location>
</feature>
<keyword evidence="3" id="KW-1133">Transmembrane helix</keyword>
<dbReference type="Pfam" id="PF01757">
    <property type="entry name" value="Acyl_transf_3"/>
    <property type="match status" value="1"/>
</dbReference>
<evidence type="ECO:0000313" key="6">
    <source>
        <dbReference type="EMBL" id="UTH14497.1"/>
    </source>
</evidence>
<dbReference type="GO" id="GO:0016747">
    <property type="term" value="F:acyltransferase activity, transferring groups other than amino-acyl groups"/>
    <property type="evidence" value="ECO:0007669"/>
    <property type="project" value="InterPro"/>
</dbReference>
<feature type="transmembrane region" description="Helical" evidence="3">
    <location>
        <begin position="17"/>
        <end position="37"/>
    </location>
</feature>
<reference evidence="6" key="1">
    <citation type="submission" date="2021-04" db="EMBL/GenBank/DDBJ databases">
        <title>Complete Genome Sequences of Macrococcus spp. from dog and cattle.</title>
        <authorList>
            <person name="Schwendener S."/>
            <person name="Perreten V."/>
        </authorList>
    </citation>
    <scope>NUCLEOTIDE SEQUENCE</scope>
    <source>
        <strain evidence="6">Epi0143-OL</strain>
    </source>
</reference>
<gene>
    <name evidence="6" type="ORF">KFV11_03820</name>
</gene>
<dbReference type="PANTHER" id="PTHR23028">
    <property type="entry name" value="ACETYLTRANSFERASE"/>
    <property type="match status" value="1"/>
</dbReference>
<dbReference type="PANTHER" id="PTHR23028:SF53">
    <property type="entry name" value="ACYL_TRANSF_3 DOMAIN-CONTAINING PROTEIN"/>
    <property type="match status" value="1"/>
</dbReference>
<evidence type="ECO:0000259" key="4">
    <source>
        <dbReference type="Pfam" id="PF01757"/>
    </source>
</evidence>
<feature type="transmembrane region" description="Helical" evidence="3">
    <location>
        <begin position="82"/>
        <end position="100"/>
    </location>
</feature>
<organism evidence="6 7">
    <name type="scientific">Macrococcus equipercicus</name>
    <dbReference type="NCBI Taxonomy" id="69967"/>
    <lineage>
        <taxon>Bacteria</taxon>
        <taxon>Bacillati</taxon>
        <taxon>Bacillota</taxon>
        <taxon>Bacilli</taxon>
        <taxon>Bacillales</taxon>
        <taxon>Staphylococcaceae</taxon>
        <taxon>Macrococcus</taxon>
    </lineage>
</organism>
<keyword evidence="3" id="KW-0812">Transmembrane</keyword>
<evidence type="ECO:0000256" key="1">
    <source>
        <dbReference type="ARBA" id="ARBA00004370"/>
    </source>
</evidence>
<dbReference type="EMBL" id="CP073809">
    <property type="protein sequence ID" value="UTH14497.1"/>
    <property type="molecule type" value="Genomic_DNA"/>
</dbReference>
<dbReference type="Proteomes" id="UP001057381">
    <property type="component" value="Chromosome"/>
</dbReference>
<dbReference type="GO" id="GO:0016020">
    <property type="term" value="C:membrane"/>
    <property type="evidence" value="ECO:0007669"/>
    <property type="project" value="TreeGrafter"/>
</dbReference>
<feature type="domain" description="Acyltransferase 3" evidence="4">
    <location>
        <begin position="12"/>
        <end position="129"/>
    </location>
</feature>
<sequence length="450" mass="50327">MGALLCLTITKIKLPKILAAIGGWLGLIMLVLCGVLFEVSTMFPGYIALVPTLAAVLILVSGENESGKGAEKFLGHPIMVKLGALSYGFYLWHWVILTFYKEIYNIKQVSLLHGILIIVLSAFLSWVVTLLVEKPIRNLKINHQSFKMFAILLIILLPVVLTNGLWKYKIETDSNKSEVLIGSDDYPGARVFDMKKIDKKPYLPTAANISDDKALPFTDGCQQNLDSAEVKICEYGATKNYDATVALVGGSHSTHWHSALLKIAEKHNIRLVNMTKAGCRLSTGKEGLPKCDEWNEHIIGKIAEVKPDLVFTTAEISYFNIKEVPQGYIEQFEALNKLGIQVFGVRDTPYFRNHVPRCIEEFGRDSKECAIEKVLVVPDVTDWSKLKNPPANVHYYDYTDHICPDTLCRPVIGNVVGYYDTGHLSVSFVNTLVPYIEEDLIPLLNKVKKK</sequence>
<keyword evidence="3" id="KW-0472">Membrane</keyword>
<dbReference type="AlphaFoldDB" id="A0A9Q9BXM6"/>
<accession>A0A9Q9BXM6</accession>